<evidence type="ECO:0000256" key="5">
    <source>
        <dbReference type="ARBA" id="ARBA00022723"/>
    </source>
</evidence>
<evidence type="ECO:0000313" key="20">
    <source>
        <dbReference type="Proteomes" id="UP000192257"/>
    </source>
</evidence>
<keyword evidence="4 17" id="KW-0645">Protease</keyword>
<dbReference type="RefSeq" id="XP_028876890.1">
    <property type="nucleotide sequence ID" value="XM_029031818.1"/>
</dbReference>
<keyword evidence="9" id="KW-0130">Cell adhesion</keyword>
<evidence type="ECO:0000256" key="10">
    <source>
        <dbReference type="ARBA" id="ARBA00023049"/>
    </source>
</evidence>
<evidence type="ECO:0000256" key="11">
    <source>
        <dbReference type="ARBA" id="ARBA00023136"/>
    </source>
</evidence>
<evidence type="ECO:0000256" key="17">
    <source>
        <dbReference type="RuleBase" id="RU366077"/>
    </source>
</evidence>
<dbReference type="InterPro" id="IPR001577">
    <property type="entry name" value="Peptidase_M8"/>
</dbReference>
<evidence type="ECO:0000256" key="3">
    <source>
        <dbReference type="ARBA" id="ARBA00005860"/>
    </source>
</evidence>
<feature type="non-terminal residue" evidence="19">
    <location>
        <position position="1"/>
    </location>
</feature>
<reference evidence="19 20" key="1">
    <citation type="submission" date="2017-03" db="EMBL/GenBank/DDBJ databases">
        <title>An alternative strategy for trypanosome survival in the mammalian bloodstream revealed through genome and transcriptome analysis of the ubiquitous bovine parasite Trypanosoma (Megatrypanum) theileri.</title>
        <authorList>
            <person name="Kelly S."/>
            <person name="Ivens A."/>
            <person name="Mott A."/>
            <person name="O'Neill E."/>
            <person name="Emms D."/>
            <person name="Macleod O."/>
            <person name="Voorheis P."/>
            <person name="Matthews J."/>
            <person name="Matthews K."/>
            <person name="Carrington M."/>
        </authorList>
    </citation>
    <scope>NUCLEOTIDE SEQUENCE [LARGE SCALE GENOMIC DNA]</scope>
    <source>
        <strain evidence="19">Edinburgh</strain>
    </source>
</reference>
<evidence type="ECO:0000256" key="18">
    <source>
        <dbReference type="SAM" id="MobiDB-lite"/>
    </source>
</evidence>
<evidence type="ECO:0000256" key="14">
    <source>
        <dbReference type="ARBA" id="ARBA00023180"/>
    </source>
</evidence>
<gene>
    <name evidence="19" type="ORF">TM35_001241030</name>
</gene>
<dbReference type="GO" id="GO:0007155">
    <property type="term" value="P:cell adhesion"/>
    <property type="evidence" value="ECO:0007669"/>
    <property type="project" value="UniProtKB-KW"/>
</dbReference>
<keyword evidence="8 16" id="KW-0862">Zinc</keyword>
<accession>A0A1X0NDK2</accession>
<dbReference type="GO" id="GO:0004222">
    <property type="term" value="F:metalloendopeptidase activity"/>
    <property type="evidence" value="ECO:0007669"/>
    <property type="project" value="UniProtKB-UniRule"/>
</dbReference>
<evidence type="ECO:0000256" key="4">
    <source>
        <dbReference type="ARBA" id="ARBA00022670"/>
    </source>
</evidence>
<keyword evidence="12" id="KW-0865">Zymogen</keyword>
<comment type="caution">
    <text evidence="19">The sequence shown here is derived from an EMBL/GenBank/DDBJ whole genome shotgun (WGS) entry which is preliminary data.</text>
</comment>
<evidence type="ECO:0000256" key="2">
    <source>
        <dbReference type="ARBA" id="ARBA00004370"/>
    </source>
</evidence>
<evidence type="ECO:0000256" key="9">
    <source>
        <dbReference type="ARBA" id="ARBA00022889"/>
    </source>
</evidence>
<feature type="binding site" evidence="16">
    <location>
        <position position="160"/>
    </location>
    <ligand>
        <name>Zn(2+)</name>
        <dbReference type="ChEBI" id="CHEBI:29105"/>
        <note>catalytic</note>
    </ligand>
</feature>
<dbReference type="OrthoDB" id="251630at2759"/>
<keyword evidence="5 16" id="KW-0479">Metal-binding</keyword>
<evidence type="ECO:0000256" key="13">
    <source>
        <dbReference type="ARBA" id="ARBA00023157"/>
    </source>
</evidence>
<evidence type="ECO:0000256" key="12">
    <source>
        <dbReference type="ARBA" id="ARBA00023145"/>
    </source>
</evidence>
<feature type="compositionally biased region" description="Low complexity" evidence="18">
    <location>
        <begin position="492"/>
        <end position="509"/>
    </location>
</feature>
<dbReference type="Gene3D" id="2.30.34.10">
    <property type="entry name" value="Leishmanolysin domain 4"/>
    <property type="match status" value="1"/>
</dbReference>
<feature type="compositionally biased region" description="Polar residues" evidence="18">
    <location>
        <begin position="510"/>
        <end position="524"/>
    </location>
</feature>
<dbReference type="VEuPathDB" id="TriTrypDB:TM35_001241030"/>
<comment type="catalytic activity">
    <reaction evidence="1">
        <text>Preference for hydrophobic residues at P1 and P1' and basic residues at P2' and P3'. A model nonapeptide is cleaved at -Ala-Tyr-|-Leu-Lys-Lys-.</text>
        <dbReference type="EC" id="3.4.24.36"/>
    </reaction>
</comment>
<dbReference type="EMBL" id="NBCO01000124">
    <property type="protein sequence ID" value="ORC81278.1"/>
    <property type="molecule type" value="Genomic_DNA"/>
</dbReference>
<dbReference type="Gene3D" id="3.90.132.10">
    <property type="entry name" value="Leishmanolysin , domain 2"/>
    <property type="match status" value="1"/>
</dbReference>
<dbReference type="PANTHER" id="PTHR10942">
    <property type="entry name" value="LEISHMANOLYSIN-LIKE PEPTIDASE"/>
    <property type="match status" value="1"/>
</dbReference>
<feature type="active site" evidence="15">
    <location>
        <position position="157"/>
    </location>
</feature>
<dbReference type="GO" id="GO:0046872">
    <property type="term" value="F:metal ion binding"/>
    <property type="evidence" value="ECO:0007669"/>
    <property type="project" value="UniProtKB-KW"/>
</dbReference>
<dbReference type="Proteomes" id="UP000192257">
    <property type="component" value="Unassembled WGS sequence"/>
</dbReference>
<evidence type="ECO:0000256" key="16">
    <source>
        <dbReference type="PIRSR" id="PIRSR601577-2"/>
    </source>
</evidence>
<keyword evidence="11" id="KW-0472">Membrane</keyword>
<dbReference type="Pfam" id="PF01457">
    <property type="entry name" value="Peptidase_M8"/>
    <property type="match status" value="1"/>
</dbReference>
<dbReference type="GO" id="GO:0006508">
    <property type="term" value="P:proteolysis"/>
    <property type="evidence" value="ECO:0007669"/>
    <property type="project" value="UniProtKB-KW"/>
</dbReference>
<evidence type="ECO:0000256" key="8">
    <source>
        <dbReference type="ARBA" id="ARBA00022833"/>
    </source>
</evidence>
<organism evidence="19 20">
    <name type="scientific">Trypanosoma theileri</name>
    <dbReference type="NCBI Taxonomy" id="67003"/>
    <lineage>
        <taxon>Eukaryota</taxon>
        <taxon>Discoba</taxon>
        <taxon>Euglenozoa</taxon>
        <taxon>Kinetoplastea</taxon>
        <taxon>Metakinetoplastina</taxon>
        <taxon>Trypanosomatida</taxon>
        <taxon>Trypanosomatidae</taxon>
        <taxon>Trypanosoma</taxon>
    </lineage>
</organism>
<evidence type="ECO:0000256" key="7">
    <source>
        <dbReference type="ARBA" id="ARBA00022801"/>
    </source>
</evidence>
<dbReference type="AlphaFoldDB" id="A0A1X0NDK2"/>
<proteinExistence type="inferred from homology"/>
<dbReference type="SUPFAM" id="SSF55486">
    <property type="entry name" value="Metalloproteases ('zincins'), catalytic domain"/>
    <property type="match status" value="1"/>
</dbReference>
<sequence length="577" mass="63785">HSLLCSKVNETKHEEKVKRENRFGEDDGRAEHTKVTVEDDKKCGYERLPLEERNKLMNEVIPAAIKLHRDRLLVRPVSGKLKVPEFKDEACDFFTVPKEHRDVGVDADFVLYVIATKTTFGYTCAWDSTGRPIVGAVSYASESHVGLRLRVRRVAHEIAHALGFSFREMGKKGIMFEEELEGVRMRRFVNSTVTVKKAQKHYNCPTLKEMNLVYNEEGGVQPIWLRRIAKDELMALPTDEHSAGYYTALTMALFEDLGYYRANWGMEEQMSWGNQSGCAFLEEDCGKKHNDFINDVFDGKTVFRCTSDRTAYGTAALVDKGFQAEYQRICKVNENYITHEIAQNPSYCTDESDTSTATGSLKGPNSWCLDGEELEVKDTESTFSNVNGVCALVSCDAKSKKVSVKYKGNQDKWHDCPEGESIQANSPTFKSGGKIKCPKYDEVCTVASNGSSLVPFVNPHQPSAASAGPTSLQRGREDNGTTINTRGRRDTTGVTSSTTSNNTQDAAATGASSPSGKENANINDPSKYPGVVSQAQINNMQNESKLVIELGKDDALSAVCSLPIMIVTMVLAVVLSC</sequence>
<feature type="region of interest" description="Disordered" evidence="18">
    <location>
        <begin position="457"/>
        <end position="527"/>
    </location>
</feature>
<evidence type="ECO:0000256" key="1">
    <source>
        <dbReference type="ARBA" id="ARBA00001249"/>
    </source>
</evidence>
<keyword evidence="6" id="KW-0732">Signal</keyword>
<feature type="compositionally biased region" description="Polar residues" evidence="18">
    <location>
        <begin position="460"/>
        <end position="473"/>
    </location>
</feature>
<keyword evidence="7 17" id="KW-0378">Hydrolase</keyword>
<evidence type="ECO:0000256" key="15">
    <source>
        <dbReference type="PIRSR" id="PIRSR601577-1"/>
    </source>
</evidence>
<dbReference type="GO" id="GO:0016020">
    <property type="term" value="C:membrane"/>
    <property type="evidence" value="ECO:0007669"/>
    <property type="project" value="UniProtKB-SubCell"/>
</dbReference>
<keyword evidence="20" id="KW-1185">Reference proteome</keyword>
<name>A0A1X0NDK2_9TRYP</name>
<dbReference type="EC" id="3.4.24.-" evidence="17"/>
<keyword evidence="14" id="KW-0325">Glycoprotein</keyword>
<comment type="subcellular location">
    <subcellularLocation>
        <location evidence="2">Membrane</location>
    </subcellularLocation>
</comment>
<protein>
    <recommendedName>
        <fullName evidence="17">Leishmanolysin-like peptidase</fullName>
        <ecNumber evidence="17">3.4.24.-</ecNumber>
    </recommendedName>
</protein>
<comment type="similarity">
    <text evidence="3 17">Belongs to the peptidase M8 family.</text>
</comment>
<feature type="binding site" evidence="16">
    <location>
        <position position="156"/>
    </location>
    <ligand>
        <name>Zn(2+)</name>
        <dbReference type="ChEBI" id="CHEBI:29105"/>
        <note>catalytic</note>
    </ligand>
</feature>
<keyword evidence="13" id="KW-1015">Disulfide bond</keyword>
<dbReference type="PRINTS" id="PR00782">
    <property type="entry name" value="LSHMANOLYSIN"/>
</dbReference>
<dbReference type="PANTHER" id="PTHR10942:SF0">
    <property type="entry name" value="LEISHMANOLYSIN-LIKE PEPTIDASE"/>
    <property type="match status" value="1"/>
</dbReference>
<dbReference type="GO" id="GO:0005737">
    <property type="term" value="C:cytoplasm"/>
    <property type="evidence" value="ECO:0007669"/>
    <property type="project" value="TreeGrafter"/>
</dbReference>
<dbReference type="GeneID" id="39991598"/>
<keyword evidence="10 16" id="KW-0482">Metalloprotease</keyword>
<comment type="cofactor">
    <cofactor evidence="16 17">
        <name>Zn(2+)</name>
        <dbReference type="ChEBI" id="CHEBI:29105"/>
    </cofactor>
    <text evidence="16 17">Binds 1 zinc ion per subunit.</text>
</comment>
<evidence type="ECO:0000313" key="19">
    <source>
        <dbReference type="EMBL" id="ORC81278.1"/>
    </source>
</evidence>
<dbReference type="Gene3D" id="3.10.170.20">
    <property type="match status" value="1"/>
</dbReference>
<evidence type="ECO:0000256" key="6">
    <source>
        <dbReference type="ARBA" id="ARBA00022729"/>
    </source>
</evidence>